<dbReference type="PANTHER" id="PTHR47031:SF3">
    <property type="entry name" value="SAP DOMAIN-CONTAINING PROTEIN"/>
    <property type="match status" value="1"/>
</dbReference>
<feature type="compositionally biased region" description="Basic and acidic residues" evidence="1">
    <location>
        <begin position="71"/>
        <end position="84"/>
    </location>
</feature>
<accession>S7ZVK4</accession>
<feature type="compositionally biased region" description="Basic and acidic residues" evidence="1">
    <location>
        <begin position="307"/>
        <end position="321"/>
    </location>
</feature>
<dbReference type="STRING" id="933388.S7ZVK4"/>
<feature type="compositionally biased region" description="Polar residues" evidence="1">
    <location>
        <begin position="139"/>
        <end position="153"/>
    </location>
</feature>
<dbReference type="InterPro" id="IPR003034">
    <property type="entry name" value="SAP_dom"/>
</dbReference>
<dbReference type="AlphaFoldDB" id="S7ZVK4"/>
<feature type="compositionally biased region" description="Polar residues" evidence="1">
    <location>
        <begin position="87"/>
        <end position="100"/>
    </location>
</feature>
<feature type="compositionally biased region" description="Polar residues" evidence="1">
    <location>
        <begin position="252"/>
        <end position="272"/>
    </location>
</feature>
<dbReference type="EMBL" id="KB644415">
    <property type="protein sequence ID" value="EPS34765.1"/>
    <property type="molecule type" value="Genomic_DNA"/>
</dbReference>
<gene>
    <name evidence="3" type="ORF">PDE_09729</name>
</gene>
<feature type="compositionally biased region" description="Polar residues" evidence="1">
    <location>
        <begin position="171"/>
        <end position="180"/>
    </location>
</feature>
<name>S7ZVK4_PENO1</name>
<dbReference type="Pfam" id="PF02037">
    <property type="entry name" value="SAP"/>
    <property type="match status" value="1"/>
</dbReference>
<dbReference type="HOGENOM" id="CLU_016396_0_0_1"/>
<dbReference type="Proteomes" id="UP000019376">
    <property type="component" value="Unassembled WGS sequence"/>
</dbReference>
<dbReference type="PhylomeDB" id="S7ZVK4"/>
<evidence type="ECO:0000256" key="1">
    <source>
        <dbReference type="SAM" id="MobiDB-lite"/>
    </source>
</evidence>
<organism evidence="3 4">
    <name type="scientific">Penicillium oxalicum (strain 114-2 / CGMCC 5302)</name>
    <name type="common">Penicillium decumbens</name>
    <dbReference type="NCBI Taxonomy" id="933388"/>
    <lineage>
        <taxon>Eukaryota</taxon>
        <taxon>Fungi</taxon>
        <taxon>Dikarya</taxon>
        <taxon>Ascomycota</taxon>
        <taxon>Pezizomycotina</taxon>
        <taxon>Eurotiomycetes</taxon>
        <taxon>Eurotiomycetidae</taxon>
        <taxon>Eurotiales</taxon>
        <taxon>Aspergillaceae</taxon>
        <taxon>Penicillium</taxon>
    </lineage>
</organism>
<evidence type="ECO:0000259" key="2">
    <source>
        <dbReference type="Pfam" id="PF02037"/>
    </source>
</evidence>
<dbReference type="InterPro" id="IPR034257">
    <property type="entry name" value="Acinus_RRM"/>
</dbReference>
<feature type="compositionally biased region" description="Polar residues" evidence="1">
    <location>
        <begin position="57"/>
        <end position="70"/>
    </location>
</feature>
<dbReference type="InterPro" id="IPR035979">
    <property type="entry name" value="RBD_domain_sf"/>
</dbReference>
<evidence type="ECO:0000313" key="3">
    <source>
        <dbReference type="EMBL" id="EPS34765.1"/>
    </source>
</evidence>
<feature type="compositionally biased region" description="Polar residues" evidence="1">
    <location>
        <begin position="190"/>
        <end position="233"/>
    </location>
</feature>
<dbReference type="InterPro" id="IPR036361">
    <property type="entry name" value="SAP_dom_sf"/>
</dbReference>
<dbReference type="SUPFAM" id="SSF54928">
    <property type="entry name" value="RNA-binding domain, RBD"/>
    <property type="match status" value="1"/>
</dbReference>
<sequence length="666" mass="73024">MAEYSSWKVADLKAELKKRGIPQTGLRLKQQFIDKLSEEDAKAQLQDTAAAPAESLPTETSQEDNIAQNNENHELPRSPAKEPEEPSSITVPAQSSNSPETPAVLEQDQPQSPGLKSHNDENPGTSATMPVEQPVLHETPQSEPNKPASTLTERVTAAETDQVSKEPAATTEPNPSNTLSERAIADETEQGPNEQADDTTTNLSAVHAQEPTTAENEQALQETATSTEDTPSKTLAEHTPAAETEQVPDEPTATTEHAPSAILTSGENTGLSTPLPVEELLEDKRKRKRRSQSPLPTPEAIAQKKARAQEDTPRVTLKDDLPNEVNPAELTETESSQVAVSIKEAPVPPKQDARFRGLFATDTAHPPPPRVASPTEDVDMKDATVTPAIHPATCSLYIDGLMRPLKPNDLRNYLVSLASTAQQDADPDVIQVFWLDPIKTHCFVQFINIAAASRARAALHGAVWPNERNRKNLWADFIPDEQIQTWIQTEMSAQGRPGSPPRWEVRYETKNEGIVASLVEAGSNARMNASRAHELGFDRPPPSGPRASFAQPERRPSRVEAPAPVQTGQGFKPLDELFQSTTTKPKLYYHRVPREVADKRLDQFDELIRKGQFPRRGGDEMRRITFEEQDQFVDVGPEYGPGALRRGRGGGPGGRGGRRGGDGRWR</sequence>
<reference evidence="3 4" key="1">
    <citation type="journal article" date="2013" name="PLoS ONE">
        <title>Genomic and secretomic analyses reveal unique features of the lignocellulolytic enzyme system of Penicillium decumbens.</title>
        <authorList>
            <person name="Liu G."/>
            <person name="Zhang L."/>
            <person name="Wei X."/>
            <person name="Zou G."/>
            <person name="Qin Y."/>
            <person name="Ma L."/>
            <person name="Li J."/>
            <person name="Zheng H."/>
            <person name="Wang S."/>
            <person name="Wang C."/>
            <person name="Xun L."/>
            <person name="Zhao G.-P."/>
            <person name="Zhou Z."/>
            <person name="Qu Y."/>
        </authorList>
    </citation>
    <scope>NUCLEOTIDE SEQUENCE [LARGE SCALE GENOMIC DNA]</scope>
    <source>
        <strain evidence="4">114-2 / CGMCC 5302</strain>
    </source>
</reference>
<feature type="region of interest" description="Disordered" evidence="1">
    <location>
        <begin position="40"/>
        <end position="325"/>
    </location>
</feature>
<dbReference type="Gene3D" id="1.10.720.30">
    <property type="entry name" value="SAP domain"/>
    <property type="match status" value="1"/>
</dbReference>
<dbReference type="OrthoDB" id="5348404at2759"/>
<feature type="domain" description="SAP" evidence="2">
    <location>
        <begin position="4"/>
        <end position="32"/>
    </location>
</feature>
<dbReference type="PANTHER" id="PTHR47031">
    <property type="entry name" value="SAP DNA-BINDING DOMAIN-CONTAINING PROTEIN"/>
    <property type="match status" value="1"/>
</dbReference>
<dbReference type="GO" id="GO:0003676">
    <property type="term" value="F:nucleic acid binding"/>
    <property type="evidence" value="ECO:0007669"/>
    <property type="project" value="InterPro"/>
</dbReference>
<evidence type="ECO:0000313" key="4">
    <source>
        <dbReference type="Proteomes" id="UP000019376"/>
    </source>
</evidence>
<dbReference type="eggNOG" id="KOG2416">
    <property type="taxonomic scope" value="Eukaryota"/>
</dbReference>
<dbReference type="CDD" id="cd12432">
    <property type="entry name" value="RRM_ACINU"/>
    <property type="match status" value="1"/>
</dbReference>
<keyword evidence="4" id="KW-1185">Reference proteome</keyword>
<feature type="region of interest" description="Disordered" evidence="1">
    <location>
        <begin position="534"/>
        <end position="571"/>
    </location>
</feature>
<dbReference type="SUPFAM" id="SSF68906">
    <property type="entry name" value="SAP domain"/>
    <property type="match status" value="1"/>
</dbReference>
<protein>
    <recommendedName>
        <fullName evidence="2">SAP domain-containing protein</fullName>
    </recommendedName>
</protein>
<feature type="region of interest" description="Disordered" evidence="1">
    <location>
        <begin position="632"/>
        <end position="666"/>
    </location>
</feature>
<proteinExistence type="predicted"/>